<dbReference type="GO" id="GO:0005737">
    <property type="term" value="C:cytoplasm"/>
    <property type="evidence" value="ECO:0007669"/>
    <property type="project" value="TreeGrafter"/>
</dbReference>
<comment type="similarity">
    <text evidence="1">Belongs to the E3 ubiquitin-protein ligase UBR1-like family.</text>
</comment>
<dbReference type="PANTHER" id="PTHR21497">
    <property type="entry name" value="UBIQUITIN LIGASE E3 ALPHA-RELATED"/>
    <property type="match status" value="1"/>
</dbReference>
<keyword evidence="3" id="KW-1185">Reference proteome</keyword>
<comment type="caution">
    <text evidence="2">The sequence shown here is derived from an EMBL/GenBank/DDBJ whole genome shotgun (WGS) entry which is preliminary data.</text>
</comment>
<dbReference type="PANTHER" id="PTHR21497:SF24">
    <property type="entry name" value="E3 UBIQUITIN-PROTEIN LIGASE UBR1"/>
    <property type="match status" value="1"/>
</dbReference>
<dbReference type="AlphaFoldDB" id="A0A2P4YAR6"/>
<keyword evidence="1" id="KW-0808">Transferase</keyword>
<gene>
    <name evidence="2" type="ORF">PHPALM_8059</name>
</gene>
<keyword evidence="1" id="KW-0479">Metal-binding</keyword>
<dbReference type="EMBL" id="NCKW01004269">
    <property type="protein sequence ID" value="POM74907.1"/>
    <property type="molecule type" value="Genomic_DNA"/>
</dbReference>
<protein>
    <recommendedName>
        <fullName evidence="1">E3 ubiquitin-protein ligase</fullName>
        <ecNumber evidence="1">2.3.2.27</ecNumber>
    </recommendedName>
</protein>
<keyword evidence="1" id="KW-0862">Zinc</keyword>
<dbReference type="InterPro" id="IPR039164">
    <property type="entry name" value="UBR1-like"/>
</dbReference>
<dbReference type="OrthoDB" id="15304at2759"/>
<dbReference type="GO" id="GO:0008270">
    <property type="term" value="F:zinc ion binding"/>
    <property type="evidence" value="ECO:0007669"/>
    <property type="project" value="UniProtKB-UniRule"/>
</dbReference>
<reference evidence="2 3" key="1">
    <citation type="journal article" date="2017" name="Genome Biol. Evol.">
        <title>Phytophthora megakarya and P. palmivora, closely related causal agents of cacao black pod rot, underwent increases in genome sizes and gene numbers by different mechanisms.</title>
        <authorList>
            <person name="Ali S.S."/>
            <person name="Shao J."/>
            <person name="Lary D.J."/>
            <person name="Kronmiller B."/>
            <person name="Shen D."/>
            <person name="Strem M.D."/>
            <person name="Amoako-Attah I."/>
            <person name="Akrofi A.Y."/>
            <person name="Begoude B.A."/>
            <person name="Ten Hoopen G.M."/>
            <person name="Coulibaly K."/>
            <person name="Kebe B.I."/>
            <person name="Melnick R.L."/>
            <person name="Guiltinan M.J."/>
            <person name="Tyler B.M."/>
            <person name="Meinhardt L.W."/>
            <person name="Bailey B.A."/>
        </authorList>
    </citation>
    <scope>NUCLEOTIDE SEQUENCE [LARGE SCALE GENOMIC DNA]</scope>
    <source>
        <strain evidence="3">sbr112.9</strain>
    </source>
</reference>
<dbReference type="GO" id="GO:0071596">
    <property type="term" value="P:ubiquitin-dependent protein catabolic process via the N-end rule pathway"/>
    <property type="evidence" value="ECO:0007669"/>
    <property type="project" value="UniProtKB-UniRule"/>
</dbReference>
<keyword evidence="1" id="KW-0833">Ubl conjugation pathway</keyword>
<evidence type="ECO:0000256" key="1">
    <source>
        <dbReference type="RuleBase" id="RU366018"/>
    </source>
</evidence>
<organism evidence="2 3">
    <name type="scientific">Phytophthora palmivora</name>
    <dbReference type="NCBI Taxonomy" id="4796"/>
    <lineage>
        <taxon>Eukaryota</taxon>
        <taxon>Sar</taxon>
        <taxon>Stramenopiles</taxon>
        <taxon>Oomycota</taxon>
        <taxon>Peronosporomycetes</taxon>
        <taxon>Peronosporales</taxon>
        <taxon>Peronosporaceae</taxon>
        <taxon>Phytophthora</taxon>
    </lineage>
</organism>
<comment type="function">
    <text evidence="1">Ubiquitin ligase protein which is a component of the N-end rule pathway. Recognizes and binds to proteins bearing specific N-terminal residues that are destabilizing according to the N-end rule, leading to their ubiquitination and subsequent degradation.</text>
</comment>
<dbReference type="GO" id="GO:0061630">
    <property type="term" value="F:ubiquitin protein ligase activity"/>
    <property type="evidence" value="ECO:0007669"/>
    <property type="project" value="UniProtKB-UniRule"/>
</dbReference>
<dbReference type="EC" id="2.3.2.27" evidence="1"/>
<dbReference type="GO" id="GO:0000151">
    <property type="term" value="C:ubiquitin ligase complex"/>
    <property type="evidence" value="ECO:0007669"/>
    <property type="project" value="TreeGrafter"/>
</dbReference>
<comment type="catalytic activity">
    <reaction evidence="1">
        <text>S-ubiquitinyl-[E2 ubiquitin-conjugating enzyme]-L-cysteine + [acceptor protein]-L-lysine = [E2 ubiquitin-conjugating enzyme]-L-cysteine + N(6)-ubiquitinyl-[acceptor protein]-L-lysine.</text>
        <dbReference type="EC" id="2.3.2.27"/>
    </reaction>
</comment>
<evidence type="ECO:0000313" key="3">
    <source>
        <dbReference type="Proteomes" id="UP000237271"/>
    </source>
</evidence>
<dbReference type="GO" id="GO:0016567">
    <property type="term" value="P:protein ubiquitination"/>
    <property type="evidence" value="ECO:0007669"/>
    <property type="project" value="UniProtKB-UniRule"/>
</dbReference>
<sequence length="192" mass="21571">MAKTGETEHVVVACPTTEKADAPDVDMTLEARLTSLLNASESEHEQQLVASFLAASRASQRRITRNLLLNPSIESFPKLLQFFLRNTLESCISCDETNVSFKLPESFHTCLATNYGSVKRLKCEEVWHGDHMAYRCRTCGLSDSSCMCLAYPLAWRPEGFCKKHSAQKDKTQRDEPIKMKMADEEDAVATCQ</sequence>
<comment type="pathway">
    <text evidence="1">Protein modification; protein ubiquitination.</text>
</comment>
<keyword evidence="1" id="KW-0863">Zinc-finger</keyword>
<accession>A0A2P4YAR6</accession>
<name>A0A2P4YAR6_9STRA</name>
<dbReference type="Proteomes" id="UP000237271">
    <property type="component" value="Unassembled WGS sequence"/>
</dbReference>
<evidence type="ECO:0000313" key="2">
    <source>
        <dbReference type="EMBL" id="POM74907.1"/>
    </source>
</evidence>
<proteinExistence type="inferred from homology"/>